<proteinExistence type="predicted"/>
<dbReference type="Proteomes" id="UP000611762">
    <property type="component" value="Unassembled WGS sequence"/>
</dbReference>
<dbReference type="EMBL" id="JACRSU010000001">
    <property type="protein sequence ID" value="MBC8540317.1"/>
    <property type="molecule type" value="Genomic_DNA"/>
</dbReference>
<dbReference type="InterPro" id="IPR052548">
    <property type="entry name" value="Type_VII_TA_antitoxin"/>
</dbReference>
<name>A0A926HU84_9FIRM</name>
<dbReference type="SUPFAM" id="SSF81301">
    <property type="entry name" value="Nucleotidyltransferase"/>
    <property type="match status" value="1"/>
</dbReference>
<feature type="domain" description="Polymerase nucleotidyl transferase" evidence="1">
    <location>
        <begin position="23"/>
        <end position="85"/>
    </location>
</feature>
<dbReference type="RefSeq" id="WP_249311422.1">
    <property type="nucleotide sequence ID" value="NZ_JACRSU010000001.1"/>
</dbReference>
<reference evidence="2" key="1">
    <citation type="submission" date="2020-08" db="EMBL/GenBank/DDBJ databases">
        <title>Genome public.</title>
        <authorList>
            <person name="Liu C."/>
            <person name="Sun Q."/>
        </authorList>
    </citation>
    <scope>NUCLEOTIDE SEQUENCE</scope>
    <source>
        <strain evidence="2">H8</strain>
    </source>
</reference>
<evidence type="ECO:0000259" key="1">
    <source>
        <dbReference type="Pfam" id="PF01909"/>
    </source>
</evidence>
<dbReference type="Pfam" id="PF01909">
    <property type="entry name" value="NTP_transf_2"/>
    <property type="match status" value="1"/>
</dbReference>
<gene>
    <name evidence="2" type="ORF">H8698_04935</name>
</gene>
<accession>A0A926HU84</accession>
<comment type="caution">
    <text evidence="2">The sequence shown here is derived from an EMBL/GenBank/DDBJ whole genome shotgun (WGS) entry which is preliminary data.</text>
</comment>
<keyword evidence="3" id="KW-1185">Reference proteome</keyword>
<protein>
    <submittedName>
        <fullName evidence="2">Nucleotidyltransferase domain-containing protein</fullName>
    </submittedName>
</protein>
<dbReference type="AlphaFoldDB" id="A0A926HU84"/>
<evidence type="ECO:0000313" key="2">
    <source>
        <dbReference type="EMBL" id="MBC8540317.1"/>
    </source>
</evidence>
<organism evidence="2 3">
    <name type="scientific">Congzhengia minquanensis</name>
    <dbReference type="NCBI Taxonomy" id="2763657"/>
    <lineage>
        <taxon>Bacteria</taxon>
        <taxon>Bacillati</taxon>
        <taxon>Bacillota</taxon>
        <taxon>Clostridia</taxon>
        <taxon>Eubacteriales</taxon>
        <taxon>Oscillospiraceae</taxon>
        <taxon>Congzhengia</taxon>
    </lineage>
</organism>
<dbReference type="Gene3D" id="3.30.460.10">
    <property type="entry name" value="Beta Polymerase, domain 2"/>
    <property type="match status" value="1"/>
</dbReference>
<dbReference type="InterPro" id="IPR043519">
    <property type="entry name" value="NT_sf"/>
</dbReference>
<dbReference type="InterPro" id="IPR002934">
    <property type="entry name" value="Polymerase_NTP_transf_dom"/>
</dbReference>
<dbReference type="PANTHER" id="PTHR33933:SF1">
    <property type="entry name" value="PROTEIN ADENYLYLTRANSFERASE MNTA-RELATED"/>
    <property type="match status" value="1"/>
</dbReference>
<sequence>MCTQLQLNQITSEVKQNIQNMLGSRLHKIILYGSYARGDYDNESDIDMMVLADVPAGEIGTYRKQVNRVASKIGLEHDIMITIALKDKQFFENHQEILPFYRNVANEGVSIYGN</sequence>
<dbReference type="GO" id="GO:0016779">
    <property type="term" value="F:nucleotidyltransferase activity"/>
    <property type="evidence" value="ECO:0007669"/>
    <property type="project" value="InterPro"/>
</dbReference>
<evidence type="ECO:0000313" key="3">
    <source>
        <dbReference type="Proteomes" id="UP000611762"/>
    </source>
</evidence>
<dbReference type="PANTHER" id="PTHR33933">
    <property type="entry name" value="NUCLEOTIDYLTRANSFERASE"/>
    <property type="match status" value="1"/>
</dbReference>
<dbReference type="CDD" id="cd05403">
    <property type="entry name" value="NT_KNTase_like"/>
    <property type="match status" value="1"/>
</dbReference>